<organism evidence="1">
    <name type="scientific">Deinococcus sonorensis KR-87</name>
    <dbReference type="NCBI Taxonomy" id="694439"/>
    <lineage>
        <taxon>Bacteria</taxon>
        <taxon>Thermotogati</taxon>
        <taxon>Deinococcota</taxon>
        <taxon>Deinococci</taxon>
        <taxon>Deinococcales</taxon>
        <taxon>Deinococcaceae</taxon>
        <taxon>Deinococcus</taxon>
    </lineage>
</organism>
<gene>
    <name evidence="1" type="ORF">ABOD76_04945</name>
</gene>
<protein>
    <submittedName>
        <fullName evidence="1">Uncharacterized protein</fullName>
    </submittedName>
</protein>
<dbReference type="KEGG" id="dsc:ABOD76_04945"/>
<reference evidence="1" key="1">
    <citation type="submission" date="2024-06" db="EMBL/GenBank/DDBJ databases">
        <title>Draft Genome Sequence of Deinococcus sonorensis Type Strain KR-87, a Biofilm Producing Representative of the Genus Deinococcus.</title>
        <authorList>
            <person name="Boren L.S."/>
            <person name="Grosso R.A."/>
            <person name="Hugenberg-Cox A.N."/>
            <person name="Hill J.T.E."/>
            <person name="Albert C.M."/>
            <person name="Tuohy J.M."/>
        </authorList>
    </citation>
    <scope>NUCLEOTIDE SEQUENCE</scope>
    <source>
        <strain evidence="1">KR-87</strain>
        <plasmid evidence="1">pDson03</plasmid>
    </source>
</reference>
<dbReference type="AlphaFoldDB" id="A0AAU7U6F9"/>
<proteinExistence type="predicted"/>
<name>A0AAU7U6F9_9DEIO</name>
<accession>A0AAU7U6F9</accession>
<geneLocation type="plasmid" evidence="1">
    <name>pDson03</name>
</geneLocation>
<dbReference type="RefSeq" id="WP_350242006.1">
    <property type="nucleotide sequence ID" value="NZ_CP158298.1"/>
</dbReference>
<keyword evidence="1" id="KW-0614">Plasmid</keyword>
<sequence length="62" mass="7122">MSEPPKPGTIYRIGRDAEPRYAVRRIIEEHPAYWEVELQGLQPPHALARVLVLRDFISGRAV</sequence>
<dbReference type="EMBL" id="CP158298">
    <property type="protein sequence ID" value="XBV84036.1"/>
    <property type="molecule type" value="Genomic_DNA"/>
</dbReference>
<evidence type="ECO:0000313" key="1">
    <source>
        <dbReference type="EMBL" id="XBV84036.1"/>
    </source>
</evidence>